<dbReference type="OrthoDB" id="9811523at2"/>
<dbReference type="Proteomes" id="UP000240912">
    <property type="component" value="Unassembled WGS sequence"/>
</dbReference>
<proteinExistence type="predicted"/>
<dbReference type="GO" id="GO:0016747">
    <property type="term" value="F:acyltransferase activity, transferring groups other than amino-acyl groups"/>
    <property type="evidence" value="ECO:0007669"/>
    <property type="project" value="InterPro"/>
</dbReference>
<dbReference type="InterPro" id="IPR000182">
    <property type="entry name" value="GNAT_dom"/>
</dbReference>
<accession>A0A2T3HPD3</accession>
<gene>
    <name evidence="2" type="ORF">C7T94_06190</name>
</gene>
<evidence type="ECO:0000313" key="2">
    <source>
        <dbReference type="EMBL" id="PST84302.1"/>
    </source>
</evidence>
<dbReference type="RefSeq" id="WP_107214401.1">
    <property type="nucleotide sequence ID" value="NZ_KZ686268.1"/>
</dbReference>
<dbReference type="AlphaFoldDB" id="A0A2T3HPD3"/>
<reference evidence="2 3" key="1">
    <citation type="submission" date="2018-03" db="EMBL/GenBank/DDBJ databases">
        <authorList>
            <person name="Keele B.F."/>
        </authorList>
    </citation>
    <scope>NUCLEOTIDE SEQUENCE [LARGE SCALE GENOMIC DNA]</scope>
    <source>
        <strain evidence="2 3">YL28-9</strain>
    </source>
</reference>
<dbReference type="PROSITE" id="PS51186">
    <property type="entry name" value="GNAT"/>
    <property type="match status" value="1"/>
</dbReference>
<feature type="domain" description="N-acetyltransferase" evidence="1">
    <location>
        <begin position="1"/>
        <end position="125"/>
    </location>
</feature>
<organism evidence="2 3">
    <name type="scientific">Pedobacter yulinensis</name>
    <dbReference type="NCBI Taxonomy" id="2126353"/>
    <lineage>
        <taxon>Bacteria</taxon>
        <taxon>Pseudomonadati</taxon>
        <taxon>Bacteroidota</taxon>
        <taxon>Sphingobacteriia</taxon>
        <taxon>Sphingobacteriales</taxon>
        <taxon>Sphingobacteriaceae</taxon>
        <taxon>Pedobacter</taxon>
    </lineage>
</organism>
<dbReference type="SUPFAM" id="SSF55729">
    <property type="entry name" value="Acyl-CoA N-acyltransferases (Nat)"/>
    <property type="match status" value="1"/>
</dbReference>
<sequence length="139" mass="15405">MSETEEFLHAAHTGLASGTDQHFCILEKKTGGFLGIFGIHQCLTPCIETGLWLRADRHHQGFGAQAIEAVLSFLTARYTCNCLVYPVAADNGPSRALAEKFGFVLFREYDKPKGKNELLHILEYRKYAAAQRCSPDQAG</sequence>
<dbReference type="InterPro" id="IPR016181">
    <property type="entry name" value="Acyl_CoA_acyltransferase"/>
</dbReference>
<name>A0A2T3HPD3_9SPHI</name>
<comment type="caution">
    <text evidence="2">The sequence shown here is derived from an EMBL/GenBank/DDBJ whole genome shotgun (WGS) entry which is preliminary data.</text>
</comment>
<dbReference type="Pfam" id="PF13302">
    <property type="entry name" value="Acetyltransf_3"/>
    <property type="match status" value="1"/>
</dbReference>
<protein>
    <recommendedName>
        <fullName evidence="1">N-acetyltransferase domain-containing protein</fullName>
    </recommendedName>
</protein>
<dbReference type="Gene3D" id="3.40.630.30">
    <property type="match status" value="1"/>
</dbReference>
<evidence type="ECO:0000313" key="3">
    <source>
        <dbReference type="Proteomes" id="UP000240912"/>
    </source>
</evidence>
<keyword evidence="3" id="KW-1185">Reference proteome</keyword>
<evidence type="ECO:0000259" key="1">
    <source>
        <dbReference type="PROSITE" id="PS51186"/>
    </source>
</evidence>
<dbReference type="EMBL" id="PYLS01000004">
    <property type="protein sequence ID" value="PST84302.1"/>
    <property type="molecule type" value="Genomic_DNA"/>
</dbReference>